<dbReference type="OrthoDB" id="3358017at2759"/>
<organism evidence="6 7">
    <name type="scientific">Cylindrobasidium torrendii FP15055 ss-10</name>
    <dbReference type="NCBI Taxonomy" id="1314674"/>
    <lineage>
        <taxon>Eukaryota</taxon>
        <taxon>Fungi</taxon>
        <taxon>Dikarya</taxon>
        <taxon>Basidiomycota</taxon>
        <taxon>Agaricomycotina</taxon>
        <taxon>Agaricomycetes</taxon>
        <taxon>Agaricomycetidae</taxon>
        <taxon>Agaricales</taxon>
        <taxon>Marasmiineae</taxon>
        <taxon>Physalacriaceae</taxon>
        <taxon>Cylindrobasidium</taxon>
    </lineage>
</organism>
<accession>A0A0D7B206</accession>
<protein>
    <submittedName>
        <fullName evidence="6">RTA1-like protein</fullName>
    </submittedName>
</protein>
<keyword evidence="3 5" id="KW-1133">Transmembrane helix</keyword>
<evidence type="ECO:0000256" key="3">
    <source>
        <dbReference type="ARBA" id="ARBA00022989"/>
    </source>
</evidence>
<keyword evidence="7" id="KW-1185">Reference proteome</keyword>
<proteinExistence type="predicted"/>
<evidence type="ECO:0000256" key="2">
    <source>
        <dbReference type="ARBA" id="ARBA00022692"/>
    </source>
</evidence>
<dbReference type="InterPro" id="IPR007568">
    <property type="entry name" value="RTA1"/>
</dbReference>
<dbReference type="EMBL" id="KN880625">
    <property type="protein sequence ID" value="KIY64658.1"/>
    <property type="molecule type" value="Genomic_DNA"/>
</dbReference>
<feature type="transmembrane region" description="Helical" evidence="5">
    <location>
        <begin position="158"/>
        <end position="183"/>
    </location>
</feature>
<dbReference type="Pfam" id="PF04479">
    <property type="entry name" value="RTA1"/>
    <property type="match status" value="1"/>
</dbReference>
<comment type="subcellular location">
    <subcellularLocation>
        <location evidence="1">Membrane</location>
        <topology evidence="1">Multi-pass membrane protein</topology>
    </subcellularLocation>
</comment>
<evidence type="ECO:0000256" key="4">
    <source>
        <dbReference type="ARBA" id="ARBA00023136"/>
    </source>
</evidence>
<feature type="transmembrane region" description="Helical" evidence="5">
    <location>
        <begin position="22"/>
        <end position="43"/>
    </location>
</feature>
<feature type="transmembrane region" description="Helical" evidence="5">
    <location>
        <begin position="77"/>
        <end position="102"/>
    </location>
</feature>
<evidence type="ECO:0000256" key="5">
    <source>
        <dbReference type="SAM" id="Phobius"/>
    </source>
</evidence>
<keyword evidence="4 5" id="KW-0472">Membrane</keyword>
<dbReference type="Proteomes" id="UP000054007">
    <property type="component" value="Unassembled WGS sequence"/>
</dbReference>
<evidence type="ECO:0000256" key="1">
    <source>
        <dbReference type="ARBA" id="ARBA00004141"/>
    </source>
</evidence>
<evidence type="ECO:0000313" key="6">
    <source>
        <dbReference type="EMBL" id="KIY64658.1"/>
    </source>
</evidence>
<dbReference type="PANTHER" id="PTHR31465:SF1">
    <property type="entry name" value="PROTEIN RTA1-RELATED"/>
    <property type="match status" value="1"/>
</dbReference>
<feature type="transmembrane region" description="Helical" evidence="5">
    <location>
        <begin position="123"/>
        <end position="146"/>
    </location>
</feature>
<dbReference type="AlphaFoldDB" id="A0A0D7B206"/>
<dbReference type="STRING" id="1314674.A0A0D7B206"/>
<name>A0A0D7B206_9AGAR</name>
<gene>
    <name evidence="6" type="ORF">CYLTODRAFT_438133</name>
</gene>
<sequence length="292" mass="32415">MDTTTSSNVEGYSKFLGYAPSVPLAVVGLLLYIVAGAGLIFMTCKHGGRWMLAMPIAVCCYAVGIALRFAVRASPANLMIYVFCNFFTSLSPCGMIAAEYVLLGRLSQYLRSDDFLFISSRNITRVFVTSDVLTFLVQAGGGGIMVMESMRKIGEKLFLVGLILQLISFAIFTIMFLRMLLLIRSRRTAVWGQDRREDRMNDWRVLAAGMTISCIGVLVRSFYRVAEISGGYDSQLSHTEGYFWALDALPLFIAVVVYIPLWPGRFITDSPGFKGVEMKPGADSQQSILYTR</sequence>
<feature type="transmembrane region" description="Helical" evidence="5">
    <location>
        <begin position="243"/>
        <end position="261"/>
    </location>
</feature>
<keyword evidence="2 5" id="KW-0812">Transmembrane</keyword>
<dbReference type="PANTHER" id="PTHR31465">
    <property type="entry name" value="PROTEIN RTA1-RELATED"/>
    <property type="match status" value="1"/>
</dbReference>
<feature type="transmembrane region" description="Helical" evidence="5">
    <location>
        <begin position="50"/>
        <end position="71"/>
    </location>
</feature>
<dbReference type="GO" id="GO:0016020">
    <property type="term" value="C:membrane"/>
    <property type="evidence" value="ECO:0007669"/>
    <property type="project" value="UniProtKB-SubCell"/>
</dbReference>
<feature type="transmembrane region" description="Helical" evidence="5">
    <location>
        <begin position="203"/>
        <end position="223"/>
    </location>
</feature>
<reference evidence="6 7" key="1">
    <citation type="journal article" date="2015" name="Fungal Genet. Biol.">
        <title>Evolution of novel wood decay mechanisms in Agaricales revealed by the genome sequences of Fistulina hepatica and Cylindrobasidium torrendii.</title>
        <authorList>
            <person name="Floudas D."/>
            <person name="Held B.W."/>
            <person name="Riley R."/>
            <person name="Nagy L.G."/>
            <person name="Koehler G."/>
            <person name="Ransdell A.S."/>
            <person name="Younus H."/>
            <person name="Chow J."/>
            <person name="Chiniquy J."/>
            <person name="Lipzen A."/>
            <person name="Tritt A."/>
            <person name="Sun H."/>
            <person name="Haridas S."/>
            <person name="LaButti K."/>
            <person name="Ohm R.A."/>
            <person name="Kues U."/>
            <person name="Blanchette R.A."/>
            <person name="Grigoriev I.V."/>
            <person name="Minto R.E."/>
            <person name="Hibbett D.S."/>
        </authorList>
    </citation>
    <scope>NUCLEOTIDE SEQUENCE [LARGE SCALE GENOMIC DNA]</scope>
    <source>
        <strain evidence="6 7">FP15055 ss-10</strain>
    </source>
</reference>
<evidence type="ECO:0000313" key="7">
    <source>
        <dbReference type="Proteomes" id="UP000054007"/>
    </source>
</evidence>